<evidence type="ECO:0000256" key="1">
    <source>
        <dbReference type="SAM" id="SignalP"/>
    </source>
</evidence>
<dbReference type="AlphaFoldDB" id="A0A4U6T3I6"/>
<feature type="chain" id="PRO_5020561025" description="Secreted protein" evidence="1">
    <location>
        <begin position="16"/>
        <end position="66"/>
    </location>
</feature>
<evidence type="ECO:0008006" key="4">
    <source>
        <dbReference type="Google" id="ProtNLM"/>
    </source>
</evidence>
<dbReference type="Proteomes" id="UP000298652">
    <property type="component" value="Chromosome 9"/>
</dbReference>
<protein>
    <recommendedName>
        <fullName evidence="4">Secreted protein</fullName>
    </recommendedName>
</protein>
<evidence type="ECO:0000313" key="2">
    <source>
        <dbReference type="EMBL" id="TKV94998.1"/>
    </source>
</evidence>
<evidence type="ECO:0000313" key="3">
    <source>
        <dbReference type="Proteomes" id="UP000298652"/>
    </source>
</evidence>
<accession>A0A4U6T3I6</accession>
<organism evidence="2 3">
    <name type="scientific">Setaria viridis</name>
    <name type="common">Green bristlegrass</name>
    <name type="synonym">Setaria italica subsp. viridis</name>
    <dbReference type="NCBI Taxonomy" id="4556"/>
    <lineage>
        <taxon>Eukaryota</taxon>
        <taxon>Viridiplantae</taxon>
        <taxon>Streptophyta</taxon>
        <taxon>Embryophyta</taxon>
        <taxon>Tracheophyta</taxon>
        <taxon>Spermatophyta</taxon>
        <taxon>Magnoliopsida</taxon>
        <taxon>Liliopsida</taxon>
        <taxon>Poales</taxon>
        <taxon>Poaceae</taxon>
        <taxon>PACMAD clade</taxon>
        <taxon>Panicoideae</taxon>
        <taxon>Panicodae</taxon>
        <taxon>Paniceae</taxon>
        <taxon>Cenchrinae</taxon>
        <taxon>Setaria</taxon>
    </lineage>
</organism>
<reference evidence="2" key="1">
    <citation type="submission" date="2019-03" db="EMBL/GenBank/DDBJ databases">
        <title>WGS assembly of Setaria viridis.</title>
        <authorList>
            <person name="Huang P."/>
            <person name="Jenkins J."/>
            <person name="Grimwood J."/>
            <person name="Barry K."/>
            <person name="Healey A."/>
            <person name="Mamidi S."/>
            <person name="Sreedasyam A."/>
            <person name="Shu S."/>
            <person name="Feldman M."/>
            <person name="Wu J."/>
            <person name="Yu Y."/>
            <person name="Chen C."/>
            <person name="Johnson J."/>
            <person name="Rokhsar D."/>
            <person name="Baxter I."/>
            <person name="Schmutz J."/>
            <person name="Brutnell T."/>
            <person name="Kellogg E."/>
        </authorList>
    </citation>
    <scope>NUCLEOTIDE SEQUENCE [LARGE SCALE GENOMIC DNA]</scope>
</reference>
<gene>
    <name evidence="2" type="ORF">SEVIR_9G333150v2</name>
</gene>
<keyword evidence="3" id="KW-1185">Reference proteome</keyword>
<keyword evidence="1" id="KW-0732">Signal</keyword>
<name>A0A4U6T3I6_SETVI</name>
<sequence>MFFLVLIFLAVEKQAQGPFGSLAAARLASPNRWWSSTIQRWSSSIRRQRGSIRRRRGSIRLPRGSI</sequence>
<dbReference type="EMBL" id="CM016560">
    <property type="protein sequence ID" value="TKV94998.1"/>
    <property type="molecule type" value="Genomic_DNA"/>
</dbReference>
<dbReference type="Gramene" id="TKV94998">
    <property type="protein sequence ID" value="TKV94998"/>
    <property type="gene ID" value="SEVIR_9G333150v2"/>
</dbReference>
<feature type="signal peptide" evidence="1">
    <location>
        <begin position="1"/>
        <end position="15"/>
    </location>
</feature>
<proteinExistence type="predicted"/>